<dbReference type="PhylomeDB" id="B4LBG9"/>
<dbReference type="PANTHER" id="PTHR21845">
    <property type="entry name" value="TRANSMEMBRANE ANCHOR PROTEIN 1"/>
    <property type="match status" value="1"/>
</dbReference>
<feature type="domain" description="Matrix-remodeling-associated protein 7 helical" evidence="3">
    <location>
        <begin position="103"/>
        <end position="163"/>
    </location>
</feature>
<dbReference type="KEGG" id="dvi:6624230"/>
<dbReference type="Pfam" id="PF25473">
    <property type="entry name" value="MXRA7_helical"/>
    <property type="match status" value="1"/>
</dbReference>
<dbReference type="EMBL" id="CH940647">
    <property type="protein sequence ID" value="EDW70779.1"/>
    <property type="molecule type" value="Genomic_DNA"/>
</dbReference>
<dbReference type="OMA" id="GHNYNHL"/>
<dbReference type="Proteomes" id="UP000008792">
    <property type="component" value="Unassembled WGS sequence"/>
</dbReference>
<proteinExistence type="predicted"/>
<dbReference type="eggNOG" id="ENOG502SAE0">
    <property type="taxonomic scope" value="Eukaryota"/>
</dbReference>
<keyword evidence="2" id="KW-0472">Membrane</keyword>
<dbReference type="InParanoid" id="B4LBG9"/>
<feature type="transmembrane region" description="Helical" evidence="2">
    <location>
        <begin position="6"/>
        <end position="27"/>
    </location>
</feature>
<evidence type="ECO:0000256" key="1">
    <source>
        <dbReference type="SAM" id="MobiDB-lite"/>
    </source>
</evidence>
<dbReference type="InterPro" id="IPR026622">
    <property type="entry name" value="Mxra7"/>
</dbReference>
<evidence type="ECO:0000313" key="4">
    <source>
        <dbReference type="EMBL" id="EDW70779.1"/>
    </source>
</evidence>
<gene>
    <name evidence="4" type="primary">Dvir\GJ13969</name>
    <name evidence="4" type="ORF">Dvir_GJ13969</name>
</gene>
<dbReference type="HOGENOM" id="CLU_1620794_0_0_1"/>
<name>B4LBG9_DROVI</name>
<reference evidence="4 5" key="1">
    <citation type="journal article" date="2007" name="Nature">
        <title>Evolution of genes and genomes on the Drosophila phylogeny.</title>
        <authorList>
            <consortium name="Drosophila 12 Genomes Consortium"/>
            <person name="Clark A.G."/>
            <person name="Eisen M.B."/>
            <person name="Smith D.R."/>
            <person name="Bergman C.M."/>
            <person name="Oliver B."/>
            <person name="Markow T.A."/>
            <person name="Kaufman T.C."/>
            <person name="Kellis M."/>
            <person name="Gelbart W."/>
            <person name="Iyer V.N."/>
            <person name="Pollard D.A."/>
            <person name="Sackton T.B."/>
            <person name="Larracuente A.M."/>
            <person name="Singh N.D."/>
            <person name="Abad J.P."/>
            <person name="Abt D.N."/>
            <person name="Adryan B."/>
            <person name="Aguade M."/>
            <person name="Akashi H."/>
            <person name="Anderson W.W."/>
            <person name="Aquadro C.F."/>
            <person name="Ardell D.H."/>
            <person name="Arguello R."/>
            <person name="Artieri C.G."/>
            <person name="Barbash D.A."/>
            <person name="Barker D."/>
            <person name="Barsanti P."/>
            <person name="Batterham P."/>
            <person name="Batzoglou S."/>
            <person name="Begun D."/>
            <person name="Bhutkar A."/>
            <person name="Blanco E."/>
            <person name="Bosak S.A."/>
            <person name="Bradley R.K."/>
            <person name="Brand A.D."/>
            <person name="Brent M.R."/>
            <person name="Brooks A.N."/>
            <person name="Brown R.H."/>
            <person name="Butlin R.K."/>
            <person name="Caggese C."/>
            <person name="Calvi B.R."/>
            <person name="Bernardo de Carvalho A."/>
            <person name="Caspi A."/>
            <person name="Castrezana S."/>
            <person name="Celniker S.E."/>
            <person name="Chang J.L."/>
            <person name="Chapple C."/>
            <person name="Chatterji S."/>
            <person name="Chinwalla A."/>
            <person name="Civetta A."/>
            <person name="Clifton S.W."/>
            <person name="Comeron J.M."/>
            <person name="Costello J.C."/>
            <person name="Coyne J.A."/>
            <person name="Daub J."/>
            <person name="David R.G."/>
            <person name="Delcher A.L."/>
            <person name="Delehaunty K."/>
            <person name="Do C.B."/>
            <person name="Ebling H."/>
            <person name="Edwards K."/>
            <person name="Eickbush T."/>
            <person name="Evans J.D."/>
            <person name="Filipski A."/>
            <person name="Findeiss S."/>
            <person name="Freyhult E."/>
            <person name="Fulton L."/>
            <person name="Fulton R."/>
            <person name="Garcia A.C."/>
            <person name="Gardiner A."/>
            <person name="Garfield D.A."/>
            <person name="Garvin B.E."/>
            <person name="Gibson G."/>
            <person name="Gilbert D."/>
            <person name="Gnerre S."/>
            <person name="Godfrey J."/>
            <person name="Good R."/>
            <person name="Gotea V."/>
            <person name="Gravely B."/>
            <person name="Greenberg A.J."/>
            <person name="Griffiths-Jones S."/>
            <person name="Gross S."/>
            <person name="Guigo R."/>
            <person name="Gustafson E.A."/>
            <person name="Haerty W."/>
            <person name="Hahn M.W."/>
            <person name="Halligan D.L."/>
            <person name="Halpern A.L."/>
            <person name="Halter G.M."/>
            <person name="Han M.V."/>
            <person name="Heger A."/>
            <person name="Hillier L."/>
            <person name="Hinrichs A.S."/>
            <person name="Holmes I."/>
            <person name="Hoskins R.A."/>
            <person name="Hubisz M.J."/>
            <person name="Hultmark D."/>
            <person name="Huntley M.A."/>
            <person name="Jaffe D.B."/>
            <person name="Jagadeeshan S."/>
            <person name="Jeck W.R."/>
            <person name="Johnson J."/>
            <person name="Jones C.D."/>
            <person name="Jordan W.C."/>
            <person name="Karpen G.H."/>
            <person name="Kataoka E."/>
            <person name="Keightley P.D."/>
            <person name="Kheradpour P."/>
            <person name="Kirkness E.F."/>
            <person name="Koerich L.B."/>
            <person name="Kristiansen K."/>
            <person name="Kudrna D."/>
            <person name="Kulathinal R.J."/>
            <person name="Kumar S."/>
            <person name="Kwok R."/>
            <person name="Lander E."/>
            <person name="Langley C.H."/>
            <person name="Lapoint R."/>
            <person name="Lazzaro B.P."/>
            <person name="Lee S.J."/>
            <person name="Levesque L."/>
            <person name="Li R."/>
            <person name="Lin C.F."/>
            <person name="Lin M.F."/>
            <person name="Lindblad-Toh K."/>
            <person name="Llopart A."/>
            <person name="Long M."/>
            <person name="Low L."/>
            <person name="Lozovsky E."/>
            <person name="Lu J."/>
            <person name="Luo M."/>
            <person name="Machado C.A."/>
            <person name="Makalowski W."/>
            <person name="Marzo M."/>
            <person name="Matsuda M."/>
            <person name="Matzkin L."/>
            <person name="McAllister B."/>
            <person name="McBride C.S."/>
            <person name="McKernan B."/>
            <person name="McKernan K."/>
            <person name="Mendez-Lago M."/>
            <person name="Minx P."/>
            <person name="Mollenhauer M.U."/>
            <person name="Montooth K."/>
            <person name="Mount S.M."/>
            <person name="Mu X."/>
            <person name="Myers E."/>
            <person name="Negre B."/>
            <person name="Newfeld S."/>
            <person name="Nielsen R."/>
            <person name="Noor M.A."/>
            <person name="O'Grady P."/>
            <person name="Pachter L."/>
            <person name="Papaceit M."/>
            <person name="Parisi M.J."/>
            <person name="Parisi M."/>
            <person name="Parts L."/>
            <person name="Pedersen J.S."/>
            <person name="Pesole G."/>
            <person name="Phillippy A.M."/>
            <person name="Ponting C.P."/>
            <person name="Pop M."/>
            <person name="Porcelli D."/>
            <person name="Powell J.R."/>
            <person name="Prohaska S."/>
            <person name="Pruitt K."/>
            <person name="Puig M."/>
            <person name="Quesneville H."/>
            <person name="Ram K.R."/>
            <person name="Rand D."/>
            <person name="Rasmussen M.D."/>
            <person name="Reed L.K."/>
            <person name="Reenan R."/>
            <person name="Reily A."/>
            <person name="Remington K.A."/>
            <person name="Rieger T.T."/>
            <person name="Ritchie M.G."/>
            <person name="Robin C."/>
            <person name="Rogers Y.H."/>
            <person name="Rohde C."/>
            <person name="Rozas J."/>
            <person name="Rubenfield M.J."/>
            <person name="Ruiz A."/>
            <person name="Russo S."/>
            <person name="Salzberg S.L."/>
            <person name="Sanchez-Gracia A."/>
            <person name="Saranga D.J."/>
            <person name="Sato H."/>
            <person name="Schaeffer S.W."/>
            <person name="Schatz M.C."/>
            <person name="Schlenke T."/>
            <person name="Schwartz R."/>
            <person name="Segarra C."/>
            <person name="Singh R.S."/>
            <person name="Sirot L."/>
            <person name="Sirota M."/>
            <person name="Sisneros N.B."/>
            <person name="Smith C.D."/>
            <person name="Smith T.F."/>
            <person name="Spieth J."/>
            <person name="Stage D.E."/>
            <person name="Stark A."/>
            <person name="Stephan W."/>
            <person name="Strausberg R.L."/>
            <person name="Strempel S."/>
            <person name="Sturgill D."/>
            <person name="Sutton G."/>
            <person name="Sutton G.G."/>
            <person name="Tao W."/>
            <person name="Teichmann S."/>
            <person name="Tobari Y.N."/>
            <person name="Tomimura Y."/>
            <person name="Tsolas J.M."/>
            <person name="Valente V.L."/>
            <person name="Venter E."/>
            <person name="Venter J.C."/>
            <person name="Vicario S."/>
            <person name="Vieira F.G."/>
            <person name="Vilella A.J."/>
            <person name="Villasante A."/>
            <person name="Walenz B."/>
            <person name="Wang J."/>
            <person name="Wasserman M."/>
            <person name="Watts T."/>
            <person name="Wilson D."/>
            <person name="Wilson R.K."/>
            <person name="Wing R.A."/>
            <person name="Wolfner M.F."/>
            <person name="Wong A."/>
            <person name="Wong G.K."/>
            <person name="Wu C.I."/>
            <person name="Wu G."/>
            <person name="Yamamoto D."/>
            <person name="Yang H.P."/>
            <person name="Yang S.P."/>
            <person name="Yorke J.A."/>
            <person name="Yoshida K."/>
            <person name="Zdobnov E."/>
            <person name="Zhang P."/>
            <person name="Zhang Y."/>
            <person name="Zimin A.V."/>
            <person name="Baldwin J."/>
            <person name="Abdouelleil A."/>
            <person name="Abdulkadir J."/>
            <person name="Abebe A."/>
            <person name="Abera B."/>
            <person name="Abreu J."/>
            <person name="Acer S.C."/>
            <person name="Aftuck L."/>
            <person name="Alexander A."/>
            <person name="An P."/>
            <person name="Anderson E."/>
            <person name="Anderson S."/>
            <person name="Arachi H."/>
            <person name="Azer M."/>
            <person name="Bachantsang P."/>
            <person name="Barry A."/>
            <person name="Bayul T."/>
            <person name="Berlin A."/>
            <person name="Bessette D."/>
            <person name="Bloom T."/>
            <person name="Blye J."/>
            <person name="Boguslavskiy L."/>
            <person name="Bonnet C."/>
            <person name="Boukhgalter B."/>
            <person name="Bourzgui I."/>
            <person name="Brown A."/>
            <person name="Cahill P."/>
            <person name="Channer S."/>
            <person name="Cheshatsang Y."/>
            <person name="Chuda L."/>
            <person name="Citroen M."/>
            <person name="Collymore A."/>
            <person name="Cooke P."/>
            <person name="Costello M."/>
            <person name="D'Aco K."/>
            <person name="Daza R."/>
            <person name="De Haan G."/>
            <person name="DeGray S."/>
            <person name="DeMaso C."/>
            <person name="Dhargay N."/>
            <person name="Dooley K."/>
            <person name="Dooley E."/>
            <person name="Doricent M."/>
            <person name="Dorje P."/>
            <person name="Dorjee K."/>
            <person name="Dupes A."/>
            <person name="Elong R."/>
            <person name="Falk J."/>
            <person name="Farina A."/>
            <person name="Faro S."/>
            <person name="Ferguson D."/>
            <person name="Fisher S."/>
            <person name="Foley C.D."/>
            <person name="Franke A."/>
            <person name="Friedrich D."/>
            <person name="Gadbois L."/>
            <person name="Gearin G."/>
            <person name="Gearin C.R."/>
            <person name="Giannoukos G."/>
            <person name="Goode T."/>
            <person name="Graham J."/>
            <person name="Grandbois E."/>
            <person name="Grewal S."/>
            <person name="Gyaltsen K."/>
            <person name="Hafez N."/>
            <person name="Hagos B."/>
            <person name="Hall J."/>
            <person name="Henson C."/>
            <person name="Hollinger A."/>
            <person name="Honan T."/>
            <person name="Huard M.D."/>
            <person name="Hughes L."/>
            <person name="Hurhula B."/>
            <person name="Husby M.E."/>
            <person name="Kamat A."/>
            <person name="Kanga B."/>
            <person name="Kashin S."/>
            <person name="Khazanovich D."/>
            <person name="Kisner P."/>
            <person name="Lance K."/>
            <person name="Lara M."/>
            <person name="Lee W."/>
            <person name="Lennon N."/>
            <person name="Letendre F."/>
            <person name="LeVine R."/>
            <person name="Lipovsky A."/>
            <person name="Liu X."/>
            <person name="Liu J."/>
            <person name="Liu S."/>
            <person name="Lokyitsang T."/>
            <person name="Lokyitsang Y."/>
            <person name="Lubonja R."/>
            <person name="Lui A."/>
            <person name="MacDonald P."/>
            <person name="Magnisalis V."/>
            <person name="Maru K."/>
            <person name="Matthews C."/>
            <person name="McCusker W."/>
            <person name="McDonough S."/>
            <person name="Mehta T."/>
            <person name="Meldrim J."/>
            <person name="Meneus L."/>
            <person name="Mihai O."/>
            <person name="Mihalev A."/>
            <person name="Mihova T."/>
            <person name="Mittelman R."/>
            <person name="Mlenga V."/>
            <person name="Montmayeur A."/>
            <person name="Mulrain L."/>
            <person name="Navidi A."/>
            <person name="Naylor J."/>
            <person name="Negash T."/>
            <person name="Nguyen T."/>
            <person name="Nguyen N."/>
            <person name="Nicol R."/>
            <person name="Norbu C."/>
            <person name="Norbu N."/>
            <person name="Novod N."/>
            <person name="O'Neill B."/>
            <person name="Osman S."/>
            <person name="Markiewicz E."/>
            <person name="Oyono O.L."/>
            <person name="Patti C."/>
            <person name="Phunkhang P."/>
            <person name="Pierre F."/>
            <person name="Priest M."/>
            <person name="Raghuraman S."/>
            <person name="Rege F."/>
            <person name="Reyes R."/>
            <person name="Rise C."/>
            <person name="Rogov P."/>
            <person name="Ross K."/>
            <person name="Ryan E."/>
            <person name="Settipalli S."/>
            <person name="Shea T."/>
            <person name="Sherpa N."/>
            <person name="Shi L."/>
            <person name="Shih D."/>
            <person name="Sparrow T."/>
            <person name="Spaulding J."/>
            <person name="Stalker J."/>
            <person name="Stange-Thomann N."/>
            <person name="Stavropoulos S."/>
            <person name="Stone C."/>
            <person name="Strader C."/>
            <person name="Tesfaye S."/>
            <person name="Thomson T."/>
            <person name="Thoulutsang Y."/>
            <person name="Thoulutsang D."/>
            <person name="Topham K."/>
            <person name="Topping I."/>
            <person name="Tsamla T."/>
            <person name="Vassiliev H."/>
            <person name="Vo A."/>
            <person name="Wangchuk T."/>
            <person name="Wangdi T."/>
            <person name="Weiand M."/>
            <person name="Wilkinson J."/>
            <person name="Wilson A."/>
            <person name="Yadav S."/>
            <person name="Young G."/>
            <person name="Yu Q."/>
            <person name="Zembek L."/>
            <person name="Zhong D."/>
            <person name="Zimmer A."/>
            <person name="Zwirko Z."/>
            <person name="Jaffe D.B."/>
            <person name="Alvarez P."/>
            <person name="Brockman W."/>
            <person name="Butler J."/>
            <person name="Chin C."/>
            <person name="Gnerre S."/>
            <person name="Grabherr M."/>
            <person name="Kleber M."/>
            <person name="Mauceli E."/>
            <person name="MacCallum I."/>
        </authorList>
    </citation>
    <scope>NUCLEOTIDE SEQUENCE [LARGE SCALE GENOMIC DNA]</scope>
    <source>
        <strain evidence="5">Tucson 15010-1051.87</strain>
    </source>
</reference>
<keyword evidence="5" id="KW-1185">Reference proteome</keyword>
<dbReference type="OrthoDB" id="5983600at2759"/>
<keyword evidence="2" id="KW-1133">Transmembrane helix</keyword>
<dbReference type="InterPro" id="IPR057534">
    <property type="entry name" value="MXRA7_helical"/>
</dbReference>
<feature type="compositionally biased region" description="Acidic residues" evidence="1">
    <location>
        <begin position="66"/>
        <end position="84"/>
    </location>
</feature>
<dbReference type="AlphaFoldDB" id="B4LBG9"/>
<organism evidence="4 5">
    <name type="scientific">Drosophila virilis</name>
    <name type="common">Fruit fly</name>
    <dbReference type="NCBI Taxonomy" id="7244"/>
    <lineage>
        <taxon>Eukaryota</taxon>
        <taxon>Metazoa</taxon>
        <taxon>Ecdysozoa</taxon>
        <taxon>Arthropoda</taxon>
        <taxon>Hexapoda</taxon>
        <taxon>Insecta</taxon>
        <taxon>Pterygota</taxon>
        <taxon>Neoptera</taxon>
        <taxon>Endopterygota</taxon>
        <taxon>Diptera</taxon>
        <taxon>Brachycera</taxon>
        <taxon>Muscomorpha</taxon>
        <taxon>Ephydroidea</taxon>
        <taxon>Drosophilidae</taxon>
        <taxon>Drosophila</taxon>
    </lineage>
</organism>
<sequence length="164" mass="19142">MWFDPSGYYVVALSTLLLCILIALYFANFLKDDSELEDEGLGDDEVRLEDDPVMKAQLQARLQREIDDDEAYEEEQEPLSESDAEQGPGPKAPNYSNLVGKFKAKRYQHKLEKNLSPSQIEEERRIEREQLAAIFELLRKQEDELNLKDRISDCELKQQVKLYR</sequence>
<dbReference type="PANTHER" id="PTHR21845:SF2">
    <property type="entry name" value="MATRIX-REMODELING-ASSOCIATED PROTEIN 7"/>
    <property type="match status" value="1"/>
</dbReference>
<dbReference type="STRING" id="7244.B4LBG9"/>
<keyword evidence="2" id="KW-0812">Transmembrane</keyword>
<protein>
    <recommendedName>
        <fullName evidence="3">Matrix-remodeling-associated protein 7 helical domain-containing protein</fullName>
    </recommendedName>
</protein>
<evidence type="ECO:0000259" key="3">
    <source>
        <dbReference type="Pfam" id="PF25473"/>
    </source>
</evidence>
<accession>B4LBG9</accession>
<feature type="region of interest" description="Disordered" evidence="1">
    <location>
        <begin position="65"/>
        <end position="97"/>
    </location>
</feature>
<evidence type="ECO:0000313" key="5">
    <source>
        <dbReference type="Proteomes" id="UP000008792"/>
    </source>
</evidence>
<evidence type="ECO:0000256" key="2">
    <source>
        <dbReference type="SAM" id="Phobius"/>
    </source>
</evidence>